<evidence type="ECO:0000256" key="4">
    <source>
        <dbReference type="PROSITE-ProRule" id="PRU00433"/>
    </source>
</evidence>
<evidence type="ECO:0000313" key="8">
    <source>
        <dbReference type="Proteomes" id="UP000185192"/>
    </source>
</evidence>
<dbReference type="RefSeq" id="WP_074205121.1">
    <property type="nucleotide sequence ID" value="NZ_FSQW01000002.1"/>
</dbReference>
<sequence length="313" mass="34020">MDRQRQNLLIAIVATLCGVAAAQAADKPAFRALSWIAPGQEFEALSSEPIGSLRLSAVLADKSQDIAIGRALFETPTLLGGQAAKAGLSCGSCHTNGRDNPHFQFPGVSGAPGTADVTHSFFSSKRGDGTFNPVRIPDLAKPGKVSRLAELPDLETFVRALIVEEFDGEEPSDAVLAALSSYIRALCDGCDKTKRPVTVQNPLGRIEQALMLVEQGKARLADDVLHLLLASARHQLGLIHERYVAPDLSRQRKALKKLSLDLMLVQRSLANEQRDNRLPIGEVIEDFSTLRDELIRLESQSLYNPEKLARAIK</sequence>
<evidence type="ECO:0000256" key="3">
    <source>
        <dbReference type="ARBA" id="ARBA00023004"/>
    </source>
</evidence>
<dbReference type="GO" id="GO:0046872">
    <property type="term" value="F:metal ion binding"/>
    <property type="evidence" value="ECO:0007669"/>
    <property type="project" value="UniProtKB-KW"/>
</dbReference>
<dbReference type="InterPro" id="IPR009056">
    <property type="entry name" value="Cyt_c-like_dom"/>
</dbReference>
<feature type="signal peptide" evidence="5">
    <location>
        <begin position="1"/>
        <end position="24"/>
    </location>
</feature>
<keyword evidence="8" id="KW-1185">Reference proteome</keyword>
<dbReference type="GO" id="GO:0020037">
    <property type="term" value="F:heme binding"/>
    <property type="evidence" value="ECO:0007669"/>
    <property type="project" value="InterPro"/>
</dbReference>
<protein>
    <recommendedName>
        <fullName evidence="6">Cytochrome c domain-containing protein</fullName>
    </recommendedName>
</protein>
<evidence type="ECO:0000256" key="5">
    <source>
        <dbReference type="SAM" id="SignalP"/>
    </source>
</evidence>
<keyword evidence="3 4" id="KW-0408">Iron</keyword>
<gene>
    <name evidence="7" type="ORF">SAMN02745824_2021</name>
</gene>
<dbReference type="AlphaFoldDB" id="A0A1N6EP48"/>
<evidence type="ECO:0000256" key="1">
    <source>
        <dbReference type="ARBA" id="ARBA00022617"/>
    </source>
</evidence>
<dbReference type="STRING" id="1123272.SAMN02745824_2021"/>
<dbReference type="Proteomes" id="UP000185192">
    <property type="component" value="Unassembled WGS sequence"/>
</dbReference>
<organism evidence="7 8">
    <name type="scientific">Parasphingorhabdus marina DSM 22363</name>
    <dbReference type="NCBI Taxonomy" id="1123272"/>
    <lineage>
        <taxon>Bacteria</taxon>
        <taxon>Pseudomonadati</taxon>
        <taxon>Pseudomonadota</taxon>
        <taxon>Alphaproteobacteria</taxon>
        <taxon>Sphingomonadales</taxon>
        <taxon>Sphingomonadaceae</taxon>
        <taxon>Parasphingorhabdus</taxon>
    </lineage>
</organism>
<dbReference type="GO" id="GO:0009055">
    <property type="term" value="F:electron transfer activity"/>
    <property type="evidence" value="ECO:0007669"/>
    <property type="project" value="InterPro"/>
</dbReference>
<dbReference type="OrthoDB" id="9805202at2"/>
<reference evidence="8" key="1">
    <citation type="submission" date="2016-11" db="EMBL/GenBank/DDBJ databases">
        <authorList>
            <person name="Varghese N."/>
            <person name="Submissions S."/>
        </authorList>
    </citation>
    <scope>NUCLEOTIDE SEQUENCE [LARGE SCALE GENOMIC DNA]</scope>
    <source>
        <strain evidence="8">DSM 22363</strain>
    </source>
</reference>
<name>A0A1N6EP48_9SPHN</name>
<evidence type="ECO:0000313" key="7">
    <source>
        <dbReference type="EMBL" id="SIN84785.1"/>
    </source>
</evidence>
<proteinExistence type="predicted"/>
<keyword evidence="2 4" id="KW-0479">Metal-binding</keyword>
<evidence type="ECO:0000256" key="2">
    <source>
        <dbReference type="ARBA" id="ARBA00022723"/>
    </source>
</evidence>
<accession>A0A1N6EP48</accession>
<keyword evidence="5" id="KW-0732">Signal</keyword>
<feature type="chain" id="PRO_5012003307" description="Cytochrome c domain-containing protein" evidence="5">
    <location>
        <begin position="25"/>
        <end position="313"/>
    </location>
</feature>
<dbReference type="EMBL" id="FSQW01000002">
    <property type="protein sequence ID" value="SIN84785.1"/>
    <property type="molecule type" value="Genomic_DNA"/>
</dbReference>
<evidence type="ECO:0000259" key="6">
    <source>
        <dbReference type="PROSITE" id="PS51007"/>
    </source>
</evidence>
<dbReference type="InterPro" id="IPR036909">
    <property type="entry name" value="Cyt_c-like_dom_sf"/>
</dbReference>
<dbReference type="PROSITE" id="PS51007">
    <property type="entry name" value="CYTC"/>
    <property type="match status" value="1"/>
</dbReference>
<feature type="domain" description="Cytochrome c" evidence="6">
    <location>
        <begin position="64"/>
        <end position="187"/>
    </location>
</feature>
<keyword evidence="1 4" id="KW-0349">Heme</keyword>
<dbReference type="SUPFAM" id="SSF46626">
    <property type="entry name" value="Cytochrome c"/>
    <property type="match status" value="1"/>
</dbReference>